<protein>
    <submittedName>
        <fullName evidence="1">Multiprotein-bridging factor 1 family protein</fullName>
    </submittedName>
</protein>
<organism evidence="1 2">
    <name type="scientific">Mesorhizobium calcicola</name>
    <dbReference type="NCBI Taxonomy" id="1300310"/>
    <lineage>
        <taxon>Bacteria</taxon>
        <taxon>Pseudomonadati</taxon>
        <taxon>Pseudomonadota</taxon>
        <taxon>Alphaproteobacteria</taxon>
        <taxon>Hyphomicrobiales</taxon>
        <taxon>Phyllobacteriaceae</taxon>
        <taxon>Mesorhizobium</taxon>
    </lineage>
</organism>
<name>A0ABW4WNU7_9HYPH</name>
<accession>A0ABW4WNU7</accession>
<proteinExistence type="predicted"/>
<dbReference type="Gene3D" id="1.10.260.40">
    <property type="entry name" value="lambda repressor-like DNA-binding domains"/>
    <property type="match status" value="1"/>
</dbReference>
<keyword evidence="2" id="KW-1185">Reference proteome</keyword>
<comment type="caution">
    <text evidence="1">The sequence shown here is derived from an EMBL/GenBank/DDBJ whole genome shotgun (WGS) entry which is preliminary data.</text>
</comment>
<dbReference type="InterPro" id="IPR010982">
    <property type="entry name" value="Lambda_DNA-bd_dom_sf"/>
</dbReference>
<reference evidence="2" key="1">
    <citation type="journal article" date="2019" name="Int. J. Syst. Evol. Microbiol.">
        <title>The Global Catalogue of Microorganisms (GCM) 10K type strain sequencing project: providing services to taxonomists for standard genome sequencing and annotation.</title>
        <authorList>
            <consortium name="The Broad Institute Genomics Platform"/>
            <consortium name="The Broad Institute Genome Sequencing Center for Infectious Disease"/>
            <person name="Wu L."/>
            <person name="Ma J."/>
        </authorList>
    </citation>
    <scope>NUCLEOTIDE SEQUENCE [LARGE SCALE GENOMIC DNA]</scope>
    <source>
        <strain evidence="2">CGMCC 1.16226</strain>
    </source>
</reference>
<evidence type="ECO:0000313" key="2">
    <source>
        <dbReference type="Proteomes" id="UP001597349"/>
    </source>
</evidence>
<evidence type="ECO:0000313" key="1">
    <source>
        <dbReference type="EMBL" id="MFD2058250.1"/>
    </source>
</evidence>
<gene>
    <name evidence="1" type="ORF">ACFSQT_35760</name>
</gene>
<dbReference type="Proteomes" id="UP001597349">
    <property type="component" value="Unassembled WGS sequence"/>
</dbReference>
<dbReference type="RefSeq" id="WP_379026746.1">
    <property type="nucleotide sequence ID" value="NZ_JBHUGY010000072.1"/>
</dbReference>
<sequence>MARVALGWGTRDLARKAGVSPDTVARFERGEDLKDSTLATIRATSKQRGSNSCQTPEMAQAYGICLVNTANDAERFSIRLVR</sequence>
<dbReference type="CDD" id="cd00093">
    <property type="entry name" value="HTH_XRE"/>
    <property type="match status" value="1"/>
</dbReference>
<dbReference type="SUPFAM" id="SSF47413">
    <property type="entry name" value="lambda repressor-like DNA-binding domains"/>
    <property type="match status" value="1"/>
</dbReference>
<dbReference type="EMBL" id="JBHUGY010000072">
    <property type="protein sequence ID" value="MFD2058250.1"/>
    <property type="molecule type" value="Genomic_DNA"/>
</dbReference>
<dbReference type="InterPro" id="IPR001387">
    <property type="entry name" value="Cro/C1-type_HTH"/>
</dbReference>